<dbReference type="Gene3D" id="1.25.10.10">
    <property type="entry name" value="Leucine-rich Repeat Variant"/>
    <property type="match status" value="1"/>
</dbReference>
<feature type="compositionally biased region" description="Basic and acidic residues" evidence="1">
    <location>
        <begin position="15"/>
        <end position="39"/>
    </location>
</feature>
<dbReference type="Proteomes" id="UP000006813">
    <property type="component" value="Unassembled WGS sequence"/>
</dbReference>
<feature type="region of interest" description="Disordered" evidence="1">
    <location>
        <begin position="1"/>
        <end position="90"/>
    </location>
</feature>
<organism evidence="3 4">
    <name type="scientific">Heterocephalus glaber</name>
    <name type="common">Naked mole rat</name>
    <dbReference type="NCBI Taxonomy" id="10181"/>
    <lineage>
        <taxon>Eukaryota</taxon>
        <taxon>Metazoa</taxon>
        <taxon>Chordata</taxon>
        <taxon>Craniata</taxon>
        <taxon>Vertebrata</taxon>
        <taxon>Euteleostomi</taxon>
        <taxon>Mammalia</taxon>
        <taxon>Eutheria</taxon>
        <taxon>Euarchontoglires</taxon>
        <taxon>Glires</taxon>
        <taxon>Rodentia</taxon>
        <taxon>Hystricomorpha</taxon>
        <taxon>Bathyergidae</taxon>
        <taxon>Heterocephalus</taxon>
    </lineage>
</organism>
<dbReference type="InterPro" id="IPR016024">
    <property type="entry name" value="ARM-type_fold"/>
</dbReference>
<sequence length="447" mass="50369">MGWGEREREEEEEENGKGKKEEGEEHGEGRGAEGERGEGGGEGGGESNWTVEETEEGGRERGRRLPPLSKRHENDTFSNLRGQNDRAHGPFGMLKAELKSHADPSGDKMQLNTARSCMEHSAVPGVGYKILLSAGEAHRRSARGRWVLRAPVLNFRNSGLGRSSRVITLAATREQQPREQGAPSTQDPAAAAPRHVSAPDRSSMDQTQRLLGQPLSIPTSKPKKKRTSMMFFFSKVSWKLRLQKREPLKNVLFILAEKAWDPSAKKRHLTMRGLGTMACEAPNQYKKIMLDLLVHGLYDPVSSEVTHESMKALTIILGKLHGKGLGSFFIDITLQTRTLLDDENDSVRYSAFVLFGQLAAFAGRKWKKFFNSQVKQTQESLLTHLQDRNPQVAKGCKTTFRACSPYLKLRKEYSFQNEEEQRNPKLCLQLSHYHPELLQFFYANKIL</sequence>
<dbReference type="Pfam" id="PF23227">
    <property type="entry name" value="HEAT_MROH2B_C"/>
    <property type="match status" value="1"/>
</dbReference>
<reference evidence="3 4" key="1">
    <citation type="journal article" date="2011" name="Nature">
        <title>Genome sequencing reveals insights into physiology and longevity of the naked mole rat.</title>
        <authorList>
            <person name="Kim E.B."/>
            <person name="Fang X."/>
            <person name="Fushan A.A."/>
            <person name="Huang Z."/>
            <person name="Lobanov A.V."/>
            <person name="Han L."/>
            <person name="Marino S.M."/>
            <person name="Sun X."/>
            <person name="Turanov A.A."/>
            <person name="Yang P."/>
            <person name="Yim S.H."/>
            <person name="Zhao X."/>
            <person name="Kasaikina M.V."/>
            <person name="Stoletzki N."/>
            <person name="Peng C."/>
            <person name="Polak P."/>
            <person name="Xiong Z."/>
            <person name="Kiezun A."/>
            <person name="Zhu Y."/>
            <person name="Chen Y."/>
            <person name="Kryukov G.V."/>
            <person name="Zhang Q."/>
            <person name="Peshkin L."/>
            <person name="Yang L."/>
            <person name="Bronson R.T."/>
            <person name="Buffenstein R."/>
            <person name="Wang B."/>
            <person name="Han C."/>
            <person name="Li Q."/>
            <person name="Chen L."/>
            <person name="Zhao W."/>
            <person name="Sunyaev S.R."/>
            <person name="Park T.J."/>
            <person name="Zhang G."/>
            <person name="Wang J."/>
            <person name="Gladyshev V.N."/>
        </authorList>
    </citation>
    <scope>NUCLEOTIDE SEQUENCE [LARGE SCALE GENOMIC DNA]</scope>
</reference>
<proteinExistence type="predicted"/>
<dbReference type="FunCoup" id="G5BVS9">
    <property type="interactions" value="700"/>
</dbReference>
<feature type="domain" description="Maestro/Maestro-like HEAT-repeats" evidence="2">
    <location>
        <begin position="253"/>
        <end position="444"/>
    </location>
</feature>
<dbReference type="PANTHER" id="PTHR23120">
    <property type="entry name" value="MAESTRO-RELATED HEAT DOMAIN-CONTAINING"/>
    <property type="match status" value="1"/>
</dbReference>
<dbReference type="SUPFAM" id="SSF48371">
    <property type="entry name" value="ARM repeat"/>
    <property type="match status" value="1"/>
</dbReference>
<gene>
    <name evidence="3" type="ORF">GW7_16260</name>
</gene>
<evidence type="ECO:0000256" key="1">
    <source>
        <dbReference type="SAM" id="MobiDB-lite"/>
    </source>
</evidence>
<dbReference type="InterPro" id="IPR011989">
    <property type="entry name" value="ARM-like"/>
</dbReference>
<feature type="region of interest" description="Disordered" evidence="1">
    <location>
        <begin position="172"/>
        <end position="223"/>
    </location>
</feature>
<dbReference type="PANTHER" id="PTHR23120:SF39">
    <property type="entry name" value="MAESTRO"/>
    <property type="match status" value="1"/>
</dbReference>
<accession>G5BVS9</accession>
<evidence type="ECO:0000313" key="4">
    <source>
        <dbReference type="Proteomes" id="UP000006813"/>
    </source>
</evidence>
<dbReference type="InterPro" id="IPR045206">
    <property type="entry name" value="Maestro_heat-like_prot"/>
</dbReference>
<dbReference type="InterPro" id="IPR055406">
    <property type="entry name" value="HEAT_Maestro"/>
</dbReference>
<dbReference type="EMBL" id="JH172096">
    <property type="protein sequence ID" value="EHB13390.1"/>
    <property type="molecule type" value="Genomic_DNA"/>
</dbReference>
<protein>
    <submittedName>
        <fullName evidence="3">Protein maestro</fullName>
    </submittedName>
</protein>
<dbReference type="InParanoid" id="G5BVS9"/>
<dbReference type="eggNOG" id="KOG2032">
    <property type="taxonomic scope" value="Eukaryota"/>
</dbReference>
<name>G5BVS9_HETGA</name>
<evidence type="ECO:0000313" key="3">
    <source>
        <dbReference type="EMBL" id="EHB13390.1"/>
    </source>
</evidence>
<dbReference type="GO" id="GO:0005737">
    <property type="term" value="C:cytoplasm"/>
    <property type="evidence" value="ECO:0007669"/>
    <property type="project" value="TreeGrafter"/>
</dbReference>
<evidence type="ECO:0000259" key="2">
    <source>
        <dbReference type="Pfam" id="PF23227"/>
    </source>
</evidence>
<dbReference type="AlphaFoldDB" id="G5BVS9"/>
<dbReference type="STRING" id="10181.G5BVS9"/>